<dbReference type="RefSeq" id="WP_189026171.1">
    <property type="nucleotide sequence ID" value="NZ_BMKR01000011.1"/>
</dbReference>
<dbReference type="GO" id="GO:0005524">
    <property type="term" value="F:ATP binding"/>
    <property type="evidence" value="ECO:0007669"/>
    <property type="project" value="UniProtKB-KW"/>
</dbReference>
<comment type="cofactor">
    <cofactor evidence="5">
        <name>Mg(2+)</name>
        <dbReference type="ChEBI" id="CHEBI:18420"/>
    </cofactor>
</comment>
<dbReference type="PANTHER" id="PTHR23407:SF1">
    <property type="entry name" value="5-FORMYLTETRAHYDROFOLATE CYCLO-LIGASE"/>
    <property type="match status" value="1"/>
</dbReference>
<dbReference type="Proteomes" id="UP000637643">
    <property type="component" value="Unassembled WGS sequence"/>
</dbReference>
<dbReference type="NCBIfam" id="TIGR02727">
    <property type="entry name" value="MTHFS_bact"/>
    <property type="match status" value="1"/>
</dbReference>
<dbReference type="SUPFAM" id="SSF100950">
    <property type="entry name" value="NagB/RpiA/CoA transferase-like"/>
    <property type="match status" value="1"/>
</dbReference>
<evidence type="ECO:0000256" key="3">
    <source>
        <dbReference type="ARBA" id="ARBA00022840"/>
    </source>
</evidence>
<keyword evidence="5" id="KW-0460">Magnesium</keyword>
<dbReference type="PANTHER" id="PTHR23407">
    <property type="entry name" value="ATPASE INHIBITOR/5-FORMYLTETRAHYDROFOLATE CYCLO-LIGASE"/>
    <property type="match status" value="1"/>
</dbReference>
<feature type="binding site" evidence="4">
    <location>
        <begin position="144"/>
        <end position="152"/>
    </location>
    <ligand>
        <name>ATP</name>
        <dbReference type="ChEBI" id="CHEBI:30616"/>
    </ligand>
</feature>
<evidence type="ECO:0000256" key="2">
    <source>
        <dbReference type="ARBA" id="ARBA00022741"/>
    </source>
</evidence>
<reference evidence="6" key="1">
    <citation type="journal article" date="2014" name="Int. J. Syst. Evol. Microbiol.">
        <title>Complete genome sequence of Corynebacterium casei LMG S-19264T (=DSM 44701T), isolated from a smear-ripened cheese.</title>
        <authorList>
            <consortium name="US DOE Joint Genome Institute (JGI-PGF)"/>
            <person name="Walter F."/>
            <person name="Albersmeier A."/>
            <person name="Kalinowski J."/>
            <person name="Ruckert C."/>
        </authorList>
    </citation>
    <scope>NUCLEOTIDE SEQUENCE</scope>
    <source>
        <strain evidence="6">CGMCC 1.16134</strain>
    </source>
</reference>
<protein>
    <recommendedName>
        <fullName evidence="5">5-formyltetrahydrofolate cyclo-ligase</fullName>
        <ecNumber evidence="5">6.3.3.2</ecNumber>
    </recommendedName>
</protein>
<evidence type="ECO:0000256" key="1">
    <source>
        <dbReference type="ARBA" id="ARBA00010638"/>
    </source>
</evidence>
<keyword evidence="7" id="KW-1185">Reference proteome</keyword>
<reference evidence="6" key="2">
    <citation type="submission" date="2020-09" db="EMBL/GenBank/DDBJ databases">
        <authorList>
            <person name="Sun Q."/>
            <person name="Zhou Y."/>
        </authorList>
    </citation>
    <scope>NUCLEOTIDE SEQUENCE</scope>
    <source>
        <strain evidence="6">CGMCC 1.16134</strain>
    </source>
</reference>
<dbReference type="InterPro" id="IPR024185">
    <property type="entry name" value="FTHF_cligase-like_sf"/>
</dbReference>
<evidence type="ECO:0000313" key="7">
    <source>
        <dbReference type="Proteomes" id="UP000637643"/>
    </source>
</evidence>
<evidence type="ECO:0000256" key="4">
    <source>
        <dbReference type="PIRSR" id="PIRSR006806-1"/>
    </source>
</evidence>
<dbReference type="InterPro" id="IPR037171">
    <property type="entry name" value="NagB/RpiA_transferase-like"/>
</dbReference>
<proteinExistence type="inferred from homology"/>
<comment type="caution">
    <text evidence="6">The sequence shown here is derived from an EMBL/GenBank/DDBJ whole genome shotgun (WGS) entry which is preliminary data.</text>
</comment>
<dbReference type="GO" id="GO:0046872">
    <property type="term" value="F:metal ion binding"/>
    <property type="evidence" value="ECO:0007669"/>
    <property type="project" value="UniProtKB-KW"/>
</dbReference>
<evidence type="ECO:0000256" key="5">
    <source>
        <dbReference type="RuleBase" id="RU361279"/>
    </source>
</evidence>
<dbReference type="Pfam" id="PF01812">
    <property type="entry name" value="5-FTHF_cyc-lig"/>
    <property type="match status" value="1"/>
</dbReference>
<keyword evidence="5" id="KW-0479">Metal-binding</keyword>
<dbReference type="GO" id="GO:0030272">
    <property type="term" value="F:5-formyltetrahydrofolate cyclo-ligase activity"/>
    <property type="evidence" value="ECO:0007669"/>
    <property type="project" value="UniProtKB-EC"/>
</dbReference>
<dbReference type="PIRSF" id="PIRSF006806">
    <property type="entry name" value="FTHF_cligase"/>
    <property type="match status" value="1"/>
</dbReference>
<comment type="similarity">
    <text evidence="1 5">Belongs to the 5-formyltetrahydrofolate cyclo-ligase family.</text>
</comment>
<feature type="binding site" evidence="4">
    <location>
        <position position="63"/>
    </location>
    <ligand>
        <name>substrate</name>
    </ligand>
</feature>
<dbReference type="GO" id="GO:0009396">
    <property type="term" value="P:folic acid-containing compound biosynthetic process"/>
    <property type="evidence" value="ECO:0007669"/>
    <property type="project" value="TreeGrafter"/>
</dbReference>
<evidence type="ECO:0000313" key="6">
    <source>
        <dbReference type="EMBL" id="GGF83133.1"/>
    </source>
</evidence>
<dbReference type="AlphaFoldDB" id="A0A917CEU0"/>
<dbReference type="EC" id="6.3.3.2" evidence="5"/>
<name>A0A917CEU0_9BACL</name>
<dbReference type="InterPro" id="IPR002698">
    <property type="entry name" value="FTHF_cligase"/>
</dbReference>
<dbReference type="EMBL" id="BMKR01000011">
    <property type="protein sequence ID" value="GGF83133.1"/>
    <property type="molecule type" value="Genomic_DNA"/>
</dbReference>
<feature type="binding site" evidence="4">
    <location>
        <begin position="12"/>
        <end position="16"/>
    </location>
    <ligand>
        <name>ATP</name>
        <dbReference type="ChEBI" id="CHEBI:30616"/>
    </ligand>
</feature>
<gene>
    <name evidence="6" type="ORF">GCM10010912_30330</name>
</gene>
<dbReference type="GO" id="GO:0035999">
    <property type="term" value="P:tetrahydrofolate interconversion"/>
    <property type="evidence" value="ECO:0007669"/>
    <property type="project" value="TreeGrafter"/>
</dbReference>
<organism evidence="6 7">
    <name type="scientific">Paenibacillus albidus</name>
    <dbReference type="NCBI Taxonomy" id="2041023"/>
    <lineage>
        <taxon>Bacteria</taxon>
        <taxon>Bacillati</taxon>
        <taxon>Bacillota</taxon>
        <taxon>Bacilli</taxon>
        <taxon>Bacillales</taxon>
        <taxon>Paenibacillaceae</taxon>
        <taxon>Paenibacillus</taxon>
    </lineage>
</organism>
<accession>A0A917CEU0</accession>
<keyword evidence="2 4" id="KW-0547">Nucleotide-binding</keyword>
<sequence>MRANSAGPGALKRELRAEQAAARDRLSASEREVMSALACRHAWEWVEQQGAIPFMAYAPFRSELDSRPLLLQAWKGRHEVILPRVVPGTWEMTLHSVRSWEELAPGAYGILEPAAAHEEIRPGEPSLPAAVFVPGLAFDRRGGRLGYGSGYYDRLREAWTQVLPVSAAPPVWIGLGYGMQLVAEVPMDEHDAFMDMLITENGILHCRKGE</sequence>
<keyword evidence="3 4" id="KW-0067">ATP-binding</keyword>
<dbReference type="Gene3D" id="3.40.50.10420">
    <property type="entry name" value="NagB/RpiA/CoA transferase-like"/>
    <property type="match status" value="1"/>
</dbReference>
<comment type="catalytic activity">
    <reaction evidence="5">
        <text>(6S)-5-formyl-5,6,7,8-tetrahydrofolate + ATP = (6R)-5,10-methenyltetrahydrofolate + ADP + phosphate</text>
        <dbReference type="Rhea" id="RHEA:10488"/>
        <dbReference type="ChEBI" id="CHEBI:30616"/>
        <dbReference type="ChEBI" id="CHEBI:43474"/>
        <dbReference type="ChEBI" id="CHEBI:57455"/>
        <dbReference type="ChEBI" id="CHEBI:57457"/>
        <dbReference type="ChEBI" id="CHEBI:456216"/>
        <dbReference type="EC" id="6.3.3.2"/>
    </reaction>
</comment>